<dbReference type="PROSITE" id="PS51257">
    <property type="entry name" value="PROKAR_LIPOPROTEIN"/>
    <property type="match status" value="1"/>
</dbReference>
<keyword evidence="5 6" id="KW-0413">Isomerase</keyword>
<dbReference type="InterPro" id="IPR046357">
    <property type="entry name" value="PPIase_dom_sf"/>
</dbReference>
<gene>
    <name evidence="9" type="ORF">EFY79_13630</name>
</gene>
<dbReference type="InterPro" id="IPR001179">
    <property type="entry name" value="PPIase_FKBP_dom"/>
</dbReference>
<keyword evidence="10" id="KW-1185">Reference proteome</keyword>
<evidence type="ECO:0000256" key="6">
    <source>
        <dbReference type="PROSITE-ProRule" id="PRU00277"/>
    </source>
</evidence>
<dbReference type="Pfam" id="PF00254">
    <property type="entry name" value="FKBP_C"/>
    <property type="match status" value="1"/>
</dbReference>
<evidence type="ECO:0000313" key="9">
    <source>
        <dbReference type="EMBL" id="RNI35289.1"/>
    </source>
</evidence>
<evidence type="ECO:0000256" key="4">
    <source>
        <dbReference type="ARBA" id="ARBA00023110"/>
    </source>
</evidence>
<keyword evidence="4 6" id="KW-0697">Rotamase</keyword>
<proteinExistence type="inferred from homology"/>
<dbReference type="EC" id="5.2.1.8" evidence="3 6"/>
<dbReference type="PANTHER" id="PTHR43811">
    <property type="entry name" value="FKBP-TYPE PEPTIDYL-PROLYL CIS-TRANS ISOMERASE FKPA"/>
    <property type="match status" value="1"/>
</dbReference>
<dbReference type="EMBL" id="RJJR01000011">
    <property type="protein sequence ID" value="RNI35289.1"/>
    <property type="molecule type" value="Genomic_DNA"/>
</dbReference>
<dbReference type="PANTHER" id="PTHR43811:SF19">
    <property type="entry name" value="39 KDA FK506-BINDING NUCLEAR PROTEIN"/>
    <property type="match status" value="1"/>
</dbReference>
<dbReference type="OrthoDB" id="9814548at2"/>
<accession>A0A3M9NBW3</accession>
<evidence type="ECO:0000256" key="5">
    <source>
        <dbReference type="ARBA" id="ARBA00023235"/>
    </source>
</evidence>
<evidence type="ECO:0000256" key="2">
    <source>
        <dbReference type="ARBA" id="ARBA00006577"/>
    </source>
</evidence>
<sequence>MNKTICLASAIFLLAAGCARQDFKKGPDGTEYKIISNSDGKKAAEGDIMQVNAYATYNDSILFNSVEKSAPRFIPYDTTQLPPYFKEIHEGDSLVLRQSTDTLIKFGQAAPFMKPGHYLLQSFKIIKLLPSREAADSVAKTFQSKAKAIAKKDAIEKVEKEIASNDSLVKADDQAIQQYMAKNNMTGSKTKWGTYVVIDSAGTGPLLTDNDVAQVDYTGRTMADDSVFDSNTIPSFGHTEPLYVDLGEFRVIPGWVDGLKMMNKGAKGKLLIPSYLGFGANGAPPKIAPNANLVFDIKVTDVLNQQQYQQELEKQQQQMQQQQRMMQQLQQMQRQQQQQKQQQQPPNGSK</sequence>
<organism evidence="9 10">
    <name type="scientific">Hanamia caeni</name>
    <dbReference type="NCBI Taxonomy" id="2294116"/>
    <lineage>
        <taxon>Bacteria</taxon>
        <taxon>Pseudomonadati</taxon>
        <taxon>Bacteroidota</taxon>
        <taxon>Chitinophagia</taxon>
        <taxon>Chitinophagales</taxon>
        <taxon>Chitinophagaceae</taxon>
        <taxon>Hanamia</taxon>
    </lineage>
</organism>
<evidence type="ECO:0000313" key="10">
    <source>
        <dbReference type="Proteomes" id="UP000267223"/>
    </source>
</evidence>
<dbReference type="Gene3D" id="3.10.50.40">
    <property type="match status" value="1"/>
</dbReference>
<dbReference type="RefSeq" id="WP_123121276.1">
    <property type="nucleotide sequence ID" value="NZ_RJJR01000011.1"/>
</dbReference>
<dbReference type="PROSITE" id="PS50059">
    <property type="entry name" value="FKBP_PPIASE"/>
    <property type="match status" value="1"/>
</dbReference>
<comment type="similarity">
    <text evidence="2">Belongs to the FKBP-type PPIase family.</text>
</comment>
<dbReference type="AlphaFoldDB" id="A0A3M9NBW3"/>
<feature type="compositionally biased region" description="Low complexity" evidence="7">
    <location>
        <begin position="312"/>
        <end position="344"/>
    </location>
</feature>
<feature type="region of interest" description="Disordered" evidence="7">
    <location>
        <begin position="312"/>
        <end position="350"/>
    </location>
</feature>
<dbReference type="SUPFAM" id="SSF54534">
    <property type="entry name" value="FKBP-like"/>
    <property type="match status" value="1"/>
</dbReference>
<comment type="catalytic activity">
    <reaction evidence="1 6">
        <text>[protein]-peptidylproline (omega=180) = [protein]-peptidylproline (omega=0)</text>
        <dbReference type="Rhea" id="RHEA:16237"/>
        <dbReference type="Rhea" id="RHEA-COMP:10747"/>
        <dbReference type="Rhea" id="RHEA-COMP:10748"/>
        <dbReference type="ChEBI" id="CHEBI:83833"/>
        <dbReference type="ChEBI" id="CHEBI:83834"/>
        <dbReference type="EC" id="5.2.1.8"/>
    </reaction>
</comment>
<name>A0A3M9NBW3_9BACT</name>
<comment type="caution">
    <text evidence="9">The sequence shown here is derived from an EMBL/GenBank/DDBJ whole genome shotgun (WGS) entry which is preliminary data.</text>
</comment>
<dbReference type="Proteomes" id="UP000267223">
    <property type="component" value="Unassembled WGS sequence"/>
</dbReference>
<protein>
    <recommendedName>
        <fullName evidence="3 6">peptidylprolyl isomerase</fullName>
        <ecNumber evidence="3 6">5.2.1.8</ecNumber>
    </recommendedName>
</protein>
<evidence type="ECO:0000256" key="7">
    <source>
        <dbReference type="SAM" id="MobiDB-lite"/>
    </source>
</evidence>
<evidence type="ECO:0000259" key="8">
    <source>
        <dbReference type="PROSITE" id="PS50059"/>
    </source>
</evidence>
<dbReference type="GO" id="GO:0003755">
    <property type="term" value="F:peptidyl-prolyl cis-trans isomerase activity"/>
    <property type="evidence" value="ECO:0007669"/>
    <property type="project" value="UniProtKB-KW"/>
</dbReference>
<feature type="domain" description="PPIase FKBP-type" evidence="8">
    <location>
        <begin position="210"/>
        <end position="303"/>
    </location>
</feature>
<evidence type="ECO:0000256" key="3">
    <source>
        <dbReference type="ARBA" id="ARBA00013194"/>
    </source>
</evidence>
<evidence type="ECO:0000256" key="1">
    <source>
        <dbReference type="ARBA" id="ARBA00000971"/>
    </source>
</evidence>
<reference evidence="9 10" key="1">
    <citation type="submission" date="2018-11" db="EMBL/GenBank/DDBJ databases">
        <title>Draft genome sequence of Ferruginibacter sp. BO-59.</title>
        <authorList>
            <person name="Im W.T."/>
        </authorList>
    </citation>
    <scope>NUCLEOTIDE SEQUENCE [LARGE SCALE GENOMIC DNA]</scope>
    <source>
        <strain evidence="9 10">BO-59</strain>
    </source>
</reference>